<organism evidence="2 3">
    <name type="scientific">Arenimonas caeni</name>
    <dbReference type="NCBI Taxonomy" id="2058085"/>
    <lineage>
        <taxon>Bacteria</taxon>
        <taxon>Pseudomonadati</taxon>
        <taxon>Pseudomonadota</taxon>
        <taxon>Gammaproteobacteria</taxon>
        <taxon>Lysobacterales</taxon>
        <taxon>Lysobacteraceae</taxon>
        <taxon>Arenimonas</taxon>
    </lineage>
</organism>
<accession>A0A2P6M9U0</accession>
<protein>
    <recommendedName>
        <fullName evidence="4">Lipoprotein</fullName>
    </recommendedName>
</protein>
<dbReference type="EMBL" id="PVLF01000005">
    <property type="protein sequence ID" value="PRH82766.1"/>
    <property type="molecule type" value="Genomic_DNA"/>
</dbReference>
<feature type="signal peptide" evidence="1">
    <location>
        <begin position="1"/>
        <end position="21"/>
    </location>
</feature>
<comment type="caution">
    <text evidence="2">The sequence shown here is derived from an EMBL/GenBank/DDBJ whole genome shotgun (WGS) entry which is preliminary data.</text>
</comment>
<evidence type="ECO:0008006" key="4">
    <source>
        <dbReference type="Google" id="ProtNLM"/>
    </source>
</evidence>
<feature type="chain" id="PRO_5015186082" description="Lipoprotein" evidence="1">
    <location>
        <begin position="22"/>
        <end position="115"/>
    </location>
</feature>
<reference evidence="2 3" key="1">
    <citation type="submission" date="2018-03" db="EMBL/GenBank/DDBJ databases">
        <title>Arenimonas caeni sp. nov., isolated from activated sludge.</title>
        <authorList>
            <person name="Liu H."/>
        </authorList>
    </citation>
    <scope>NUCLEOTIDE SEQUENCE [LARGE SCALE GENOMIC DNA]</scope>
    <source>
        <strain evidence="3">z29</strain>
    </source>
</reference>
<evidence type="ECO:0000256" key="1">
    <source>
        <dbReference type="SAM" id="SignalP"/>
    </source>
</evidence>
<keyword evidence="3" id="KW-1185">Reference proteome</keyword>
<gene>
    <name evidence="2" type="ORF">C6N40_06040</name>
</gene>
<evidence type="ECO:0000313" key="2">
    <source>
        <dbReference type="EMBL" id="PRH82766.1"/>
    </source>
</evidence>
<name>A0A2P6M9U0_9GAMM</name>
<keyword evidence="1" id="KW-0732">Signal</keyword>
<dbReference type="RefSeq" id="WP_106990111.1">
    <property type="nucleotide sequence ID" value="NZ_JAVEVW010000178.1"/>
</dbReference>
<dbReference type="PROSITE" id="PS51257">
    <property type="entry name" value="PROKAR_LIPOPROTEIN"/>
    <property type="match status" value="1"/>
</dbReference>
<proteinExistence type="predicted"/>
<dbReference type="AlphaFoldDB" id="A0A2P6M9U0"/>
<dbReference type="Proteomes" id="UP000241736">
    <property type="component" value="Unassembled WGS sequence"/>
</dbReference>
<evidence type="ECO:0000313" key="3">
    <source>
        <dbReference type="Proteomes" id="UP000241736"/>
    </source>
</evidence>
<sequence>MPLTFRPLTALLALSLATACASTPATLDESNSAELAFADPGSPGGLPGRFTALDGRHIAGLPAVIRVPAGKHTIEYNCPDTITMDTYPTVKSNFEAGRSYVLECTSGGSGRIVER</sequence>